<evidence type="ECO:0000256" key="3">
    <source>
        <dbReference type="ARBA" id="ARBA00022781"/>
    </source>
</evidence>
<dbReference type="EMBL" id="JBHSSM010000018">
    <property type="protein sequence ID" value="MFC6315508.1"/>
    <property type="molecule type" value="Genomic_DNA"/>
</dbReference>
<evidence type="ECO:0000256" key="6">
    <source>
        <dbReference type="ARBA" id="ARBA00023310"/>
    </source>
</evidence>
<comment type="function">
    <text evidence="7">This protein is part of the stalk that links CF(0) to CF(1). It either transmits conformational changes from CF(0) to CF(1) or is implicated in proton conduction.</text>
</comment>
<reference evidence="9" key="1">
    <citation type="journal article" date="2019" name="Int. J. Syst. Evol. Microbiol.">
        <title>The Global Catalogue of Microorganisms (GCM) 10K type strain sequencing project: providing services to taxonomists for standard genome sequencing and annotation.</title>
        <authorList>
            <consortium name="The Broad Institute Genomics Platform"/>
            <consortium name="The Broad Institute Genome Sequencing Center for Infectious Disease"/>
            <person name="Wu L."/>
            <person name="Ma J."/>
        </authorList>
    </citation>
    <scope>NUCLEOTIDE SEQUENCE [LARGE SCALE GENOMIC DNA]</scope>
    <source>
        <strain evidence="9">CCM 8897</strain>
    </source>
</reference>
<comment type="subcellular location">
    <subcellularLocation>
        <location evidence="7">Cell membrane</location>
        <topology evidence="7">Peripheral membrane protein</topology>
    </subcellularLocation>
    <subcellularLocation>
        <location evidence="1">Membrane</location>
    </subcellularLocation>
</comment>
<evidence type="ECO:0000256" key="4">
    <source>
        <dbReference type="ARBA" id="ARBA00023065"/>
    </source>
</evidence>
<proteinExistence type="inferred from homology"/>
<keyword evidence="5 7" id="KW-0472">Membrane</keyword>
<name>A0ABW1UR69_9LACO</name>
<dbReference type="RefSeq" id="WP_164511118.1">
    <property type="nucleotide sequence ID" value="NZ_JBHSSM010000018.1"/>
</dbReference>
<dbReference type="PANTHER" id="PTHR11910">
    <property type="entry name" value="ATP SYNTHASE DELTA CHAIN"/>
    <property type="match status" value="1"/>
</dbReference>
<evidence type="ECO:0000256" key="1">
    <source>
        <dbReference type="ARBA" id="ARBA00004370"/>
    </source>
</evidence>
<comment type="similarity">
    <text evidence="7">Belongs to the ATPase delta chain family.</text>
</comment>
<dbReference type="InterPro" id="IPR026015">
    <property type="entry name" value="ATP_synth_OSCP/delta_N_sf"/>
</dbReference>
<sequence length="183" mass="20456">MKQNKFSVAKRYAKALFEYSDEQGQLDAVYQELVTIQQVLQETPDFLAVMKLDSVTTAEQSKIVATLAQPFSATTQDFLHLVFDYGRTADLDLIIAEFVERYNATQGRVMIHAVSATSLSAEQRQQIGQAYLQRFNGKSAQVTNTVDPELIGGVIVEAEGRRIDGSIRTKLLKMRALLAQPLR</sequence>
<keyword evidence="7" id="KW-1003">Cell membrane</keyword>
<evidence type="ECO:0000313" key="9">
    <source>
        <dbReference type="Proteomes" id="UP001596310"/>
    </source>
</evidence>
<dbReference type="Proteomes" id="UP001596310">
    <property type="component" value="Unassembled WGS sequence"/>
</dbReference>
<dbReference type="SUPFAM" id="SSF47928">
    <property type="entry name" value="N-terminal domain of the delta subunit of the F1F0-ATP synthase"/>
    <property type="match status" value="1"/>
</dbReference>
<dbReference type="NCBIfam" id="TIGR01145">
    <property type="entry name" value="ATP_synt_delta"/>
    <property type="match status" value="1"/>
</dbReference>
<comment type="function">
    <text evidence="7">F(1)F(0) ATP synthase produces ATP from ADP in the presence of a proton or sodium gradient. F-type ATPases consist of two structural domains, F(1) containing the extramembraneous catalytic core and F(0) containing the membrane proton channel, linked together by a central stalk and a peripheral stalk. During catalysis, ATP synthesis in the catalytic domain of F(1) is coupled via a rotary mechanism of the central stalk subunits to proton translocation.</text>
</comment>
<comment type="caution">
    <text evidence="8">The sequence shown here is derived from an EMBL/GenBank/DDBJ whole genome shotgun (WGS) entry which is preliminary data.</text>
</comment>
<keyword evidence="4 7" id="KW-0406">Ion transport</keyword>
<evidence type="ECO:0000313" key="8">
    <source>
        <dbReference type="EMBL" id="MFC6315508.1"/>
    </source>
</evidence>
<gene>
    <name evidence="7 8" type="primary">atpH</name>
    <name evidence="8" type="ORF">ACFQHW_08030</name>
</gene>
<organism evidence="8 9">
    <name type="scientific">Lapidilactobacillus achengensis</name>
    <dbReference type="NCBI Taxonomy" id="2486000"/>
    <lineage>
        <taxon>Bacteria</taxon>
        <taxon>Bacillati</taxon>
        <taxon>Bacillota</taxon>
        <taxon>Bacilli</taxon>
        <taxon>Lactobacillales</taxon>
        <taxon>Lactobacillaceae</taxon>
        <taxon>Lapidilactobacillus</taxon>
    </lineage>
</organism>
<evidence type="ECO:0000256" key="2">
    <source>
        <dbReference type="ARBA" id="ARBA00022448"/>
    </source>
</evidence>
<keyword evidence="2 7" id="KW-0813">Transport</keyword>
<dbReference type="InterPro" id="IPR000711">
    <property type="entry name" value="ATPase_OSCP/dsu"/>
</dbReference>
<evidence type="ECO:0000256" key="5">
    <source>
        <dbReference type="ARBA" id="ARBA00023136"/>
    </source>
</evidence>
<protein>
    <recommendedName>
        <fullName evidence="7">ATP synthase subunit delta</fullName>
    </recommendedName>
    <alternativeName>
        <fullName evidence="7">ATP synthase F(1) sector subunit delta</fullName>
    </alternativeName>
    <alternativeName>
        <fullName evidence="7">F-type ATPase subunit delta</fullName>
        <shortName evidence="7">F-ATPase subunit delta</shortName>
    </alternativeName>
</protein>
<dbReference type="PRINTS" id="PR00125">
    <property type="entry name" value="ATPASEDELTA"/>
</dbReference>
<dbReference type="Gene3D" id="1.10.520.20">
    <property type="entry name" value="N-terminal domain of the delta subunit of the F1F0-ATP synthase"/>
    <property type="match status" value="1"/>
</dbReference>
<dbReference type="HAMAP" id="MF_01416">
    <property type="entry name" value="ATP_synth_delta_bact"/>
    <property type="match status" value="1"/>
</dbReference>
<keyword evidence="7" id="KW-0139">CF(1)</keyword>
<accession>A0ABW1UR69</accession>
<evidence type="ECO:0000256" key="7">
    <source>
        <dbReference type="HAMAP-Rule" id="MF_01416"/>
    </source>
</evidence>
<keyword evidence="6 7" id="KW-0066">ATP synthesis</keyword>
<dbReference type="Pfam" id="PF00213">
    <property type="entry name" value="OSCP"/>
    <property type="match status" value="1"/>
</dbReference>
<keyword evidence="9" id="KW-1185">Reference proteome</keyword>
<keyword evidence="3 7" id="KW-0375">Hydrogen ion transport</keyword>